<comment type="domain">
    <text evidence="8">The N-terminal domain determines nucleotide recognition and specific binding, while the C-terminal domain determines the specific binding to the target protein.</text>
</comment>
<dbReference type="EC" id="2.7.7.77" evidence="8"/>
<organism evidence="11 12">
    <name type="scientific">Paracoccus sanguinis</name>
    <dbReference type="NCBI Taxonomy" id="1545044"/>
    <lineage>
        <taxon>Bacteria</taxon>
        <taxon>Pseudomonadati</taxon>
        <taxon>Pseudomonadota</taxon>
        <taxon>Alphaproteobacteria</taxon>
        <taxon>Rhodobacterales</taxon>
        <taxon>Paracoccaceae</taxon>
        <taxon>Paracoccus</taxon>
    </lineage>
</organism>
<evidence type="ECO:0000256" key="2">
    <source>
        <dbReference type="ARBA" id="ARBA00022679"/>
    </source>
</evidence>
<evidence type="ECO:0000313" key="12">
    <source>
        <dbReference type="Proteomes" id="UP000182944"/>
    </source>
</evidence>
<dbReference type="Proteomes" id="UP000182944">
    <property type="component" value="Unassembled WGS sequence"/>
</dbReference>
<keyword evidence="4 8" id="KW-0547">Nucleotide-binding</keyword>
<feature type="binding site" evidence="8">
    <location>
        <position position="117"/>
    </location>
    <ligand>
        <name>Mg(2+)</name>
        <dbReference type="ChEBI" id="CHEBI:18420"/>
    </ligand>
</feature>
<evidence type="ECO:0000256" key="7">
    <source>
        <dbReference type="ARBA" id="ARBA00023150"/>
    </source>
</evidence>
<dbReference type="NCBIfam" id="TIGR02665">
    <property type="entry name" value="molyb_mobA"/>
    <property type="match status" value="1"/>
</dbReference>
<dbReference type="SUPFAM" id="SSF53448">
    <property type="entry name" value="Nucleotide-diphospho-sugar transferases"/>
    <property type="match status" value="1"/>
</dbReference>
<dbReference type="HAMAP" id="MF_00316">
    <property type="entry name" value="MobA"/>
    <property type="match status" value="1"/>
</dbReference>
<name>A0A1H3BZW4_9RHOB</name>
<protein>
    <recommendedName>
        <fullName evidence="8">Molybdenum cofactor guanylyltransferase</fullName>
        <shortName evidence="8">MoCo guanylyltransferase</shortName>
        <ecNumber evidence="8">2.7.7.77</ecNumber>
    </recommendedName>
    <alternativeName>
        <fullName evidence="8">GTP:molybdopterin guanylyltransferase</fullName>
    </alternativeName>
    <alternativeName>
        <fullName evidence="8">Mo-MPT guanylyltransferase</fullName>
    </alternativeName>
    <alternativeName>
        <fullName evidence="8">Molybdopterin guanylyltransferase</fullName>
    </alternativeName>
    <alternativeName>
        <fullName evidence="8">Molybdopterin-guanine dinucleotide synthase</fullName>
        <shortName evidence="8">MGD synthase</shortName>
    </alternativeName>
</protein>
<feature type="binding site" evidence="8">
    <location>
        <position position="84"/>
    </location>
    <ligand>
        <name>GTP</name>
        <dbReference type="ChEBI" id="CHEBI:37565"/>
    </ligand>
</feature>
<dbReference type="STRING" id="1545044.SAMN05444276_10742"/>
<evidence type="ECO:0000256" key="3">
    <source>
        <dbReference type="ARBA" id="ARBA00022723"/>
    </source>
</evidence>
<dbReference type="GO" id="GO:0005525">
    <property type="term" value="F:GTP binding"/>
    <property type="evidence" value="ECO:0007669"/>
    <property type="project" value="UniProtKB-UniRule"/>
</dbReference>
<dbReference type="EMBL" id="FNNA01000007">
    <property type="protein sequence ID" value="SDX47356.1"/>
    <property type="molecule type" value="Genomic_DNA"/>
</dbReference>
<comment type="subcellular location">
    <subcellularLocation>
        <location evidence="8">Cytoplasm</location>
    </subcellularLocation>
</comment>
<evidence type="ECO:0000256" key="5">
    <source>
        <dbReference type="ARBA" id="ARBA00022842"/>
    </source>
</evidence>
<feature type="binding site" evidence="8">
    <location>
        <position position="41"/>
    </location>
    <ligand>
        <name>GTP</name>
        <dbReference type="ChEBI" id="CHEBI:37565"/>
    </ligand>
</feature>
<comment type="cofactor">
    <cofactor evidence="8">
        <name>Mg(2+)</name>
        <dbReference type="ChEBI" id="CHEBI:18420"/>
    </cofactor>
</comment>
<comment type="subunit">
    <text evidence="8">Monomer.</text>
</comment>
<evidence type="ECO:0000256" key="6">
    <source>
        <dbReference type="ARBA" id="ARBA00023134"/>
    </source>
</evidence>
<keyword evidence="3 8" id="KW-0479">Metal-binding</keyword>
<dbReference type="PANTHER" id="PTHR19136">
    <property type="entry name" value="MOLYBDENUM COFACTOR GUANYLYLTRANSFERASE"/>
    <property type="match status" value="1"/>
</dbReference>
<comment type="function">
    <text evidence="8">Transfers a GMP moiety from GTP to Mo-molybdopterin (Mo-MPT) cofactor (Moco or molybdenum cofactor) to form Mo-molybdopterin guanine dinucleotide (Mo-MGD) cofactor.</text>
</comment>
<dbReference type="AlphaFoldDB" id="A0A1H3BZW4"/>
<sequence>MVPLMRPTSTPAHPDAAPDRGAPVGVVLAGGRAQRMGGGDKPLLDLGGRPILAHVLARLGCAQAISANGDPARLAAFGLPILPDSLPDFPGPLAGVLAALDWAAAQGHARVVTAAGDTPFFPPDLAARLAADPAPVALATHDGRDHPAFAAWDTSLRAPLRDALMQGERRMRSVMEALGAARVAFAGAAPFFNINTPEDLAEARRRLAVGEETAWT</sequence>
<dbReference type="GO" id="GO:1902758">
    <property type="term" value="P:bis(molybdopterin guanine dinucleotide)molybdenum biosynthetic process"/>
    <property type="evidence" value="ECO:0007669"/>
    <property type="project" value="TreeGrafter"/>
</dbReference>
<dbReference type="GO" id="GO:0005737">
    <property type="term" value="C:cytoplasm"/>
    <property type="evidence" value="ECO:0007669"/>
    <property type="project" value="UniProtKB-SubCell"/>
</dbReference>
<reference evidence="12" key="1">
    <citation type="submission" date="2016-10" db="EMBL/GenBank/DDBJ databases">
        <authorList>
            <person name="Varghese N."/>
            <person name="Submissions S."/>
        </authorList>
    </citation>
    <scope>NUCLEOTIDE SEQUENCE [LARGE SCALE GENOMIC DNA]</scope>
    <source>
        <strain evidence="12">DSM 29303</strain>
    </source>
</reference>
<keyword evidence="6 8" id="KW-0342">GTP-binding</keyword>
<evidence type="ECO:0000256" key="4">
    <source>
        <dbReference type="ARBA" id="ARBA00022741"/>
    </source>
</evidence>
<feature type="region of interest" description="Disordered" evidence="9">
    <location>
        <begin position="1"/>
        <end position="22"/>
    </location>
</feature>
<dbReference type="CDD" id="cd02503">
    <property type="entry name" value="MobA"/>
    <property type="match status" value="1"/>
</dbReference>
<keyword evidence="11" id="KW-0548">Nucleotidyltransferase</keyword>
<dbReference type="InterPro" id="IPR029044">
    <property type="entry name" value="Nucleotide-diphossugar_trans"/>
</dbReference>
<evidence type="ECO:0000256" key="9">
    <source>
        <dbReference type="SAM" id="MobiDB-lite"/>
    </source>
</evidence>
<accession>A0A1H3BZW4</accession>
<evidence type="ECO:0000313" key="11">
    <source>
        <dbReference type="EMBL" id="SDX47356.1"/>
    </source>
</evidence>
<feature type="binding site" evidence="8">
    <location>
        <begin position="28"/>
        <end position="30"/>
    </location>
    <ligand>
        <name>GTP</name>
        <dbReference type="ChEBI" id="CHEBI:37565"/>
    </ligand>
</feature>
<dbReference type="GO" id="GO:0061603">
    <property type="term" value="F:molybdenum cofactor guanylyltransferase activity"/>
    <property type="evidence" value="ECO:0007669"/>
    <property type="project" value="UniProtKB-EC"/>
</dbReference>
<proteinExistence type="inferred from homology"/>
<comment type="caution">
    <text evidence="8">Lacks conserved residue(s) required for the propagation of feature annotation.</text>
</comment>
<dbReference type="PANTHER" id="PTHR19136:SF81">
    <property type="entry name" value="MOLYBDENUM COFACTOR GUANYLYLTRANSFERASE"/>
    <property type="match status" value="1"/>
</dbReference>
<dbReference type="Gene3D" id="3.90.550.10">
    <property type="entry name" value="Spore Coat Polysaccharide Biosynthesis Protein SpsA, Chain A"/>
    <property type="match status" value="1"/>
</dbReference>
<keyword evidence="12" id="KW-1185">Reference proteome</keyword>
<feature type="domain" description="MobA-like NTP transferase" evidence="10">
    <location>
        <begin position="25"/>
        <end position="178"/>
    </location>
</feature>
<keyword evidence="5 8" id="KW-0460">Magnesium</keyword>
<keyword evidence="1 8" id="KW-0963">Cytoplasm</keyword>
<evidence type="ECO:0000256" key="1">
    <source>
        <dbReference type="ARBA" id="ARBA00022490"/>
    </source>
</evidence>
<keyword evidence="2 8" id="KW-0808">Transferase</keyword>
<dbReference type="Pfam" id="PF12804">
    <property type="entry name" value="NTP_transf_3"/>
    <property type="match status" value="1"/>
</dbReference>
<gene>
    <name evidence="8" type="primary">mobA</name>
    <name evidence="11" type="ORF">SAMN05444276_10742</name>
</gene>
<comment type="similarity">
    <text evidence="8">Belongs to the MobA family.</text>
</comment>
<dbReference type="InterPro" id="IPR025877">
    <property type="entry name" value="MobA-like_NTP_Trfase"/>
</dbReference>
<comment type="catalytic activity">
    <reaction evidence="8">
        <text>Mo-molybdopterin + GTP + H(+) = Mo-molybdopterin guanine dinucleotide + diphosphate</text>
        <dbReference type="Rhea" id="RHEA:34243"/>
        <dbReference type="ChEBI" id="CHEBI:15378"/>
        <dbReference type="ChEBI" id="CHEBI:33019"/>
        <dbReference type="ChEBI" id="CHEBI:37565"/>
        <dbReference type="ChEBI" id="CHEBI:71302"/>
        <dbReference type="ChEBI" id="CHEBI:71310"/>
        <dbReference type="EC" id="2.7.7.77"/>
    </reaction>
</comment>
<evidence type="ECO:0000259" key="10">
    <source>
        <dbReference type="Pfam" id="PF12804"/>
    </source>
</evidence>
<evidence type="ECO:0000256" key="8">
    <source>
        <dbReference type="HAMAP-Rule" id="MF_00316"/>
    </source>
</evidence>
<dbReference type="GO" id="GO:0046872">
    <property type="term" value="F:metal ion binding"/>
    <property type="evidence" value="ECO:0007669"/>
    <property type="project" value="UniProtKB-KW"/>
</dbReference>
<keyword evidence="7 8" id="KW-0501">Molybdenum cofactor biosynthesis</keyword>
<dbReference type="InterPro" id="IPR013482">
    <property type="entry name" value="Molybde_CF_guanTrfase"/>
</dbReference>
<feature type="binding site" evidence="8">
    <location>
        <position position="117"/>
    </location>
    <ligand>
        <name>GTP</name>
        <dbReference type="ChEBI" id="CHEBI:37565"/>
    </ligand>
</feature>